<dbReference type="Pfam" id="PF01565">
    <property type="entry name" value="FAD_binding_4"/>
    <property type="match status" value="1"/>
</dbReference>
<dbReference type="GO" id="GO:1903457">
    <property type="term" value="P:lactate catabolic process"/>
    <property type="evidence" value="ECO:0007669"/>
    <property type="project" value="TreeGrafter"/>
</dbReference>
<accession>A0A150JE01</accession>
<dbReference type="SUPFAM" id="SSF55103">
    <property type="entry name" value="FAD-linked oxidases, C-terminal domain"/>
    <property type="match status" value="1"/>
</dbReference>
<evidence type="ECO:0000256" key="3">
    <source>
        <dbReference type="ARBA" id="ARBA00022630"/>
    </source>
</evidence>
<dbReference type="EC" id="1.1.2.4" evidence="7"/>
<dbReference type="EMBL" id="LNJB01000001">
    <property type="protein sequence ID" value="KYC55456.1"/>
    <property type="molecule type" value="Genomic_DNA"/>
</dbReference>
<keyword evidence="3" id="KW-0285">Flavoprotein</keyword>
<keyword evidence="6" id="KW-0560">Oxidoreductase</keyword>
<dbReference type="InterPro" id="IPR036318">
    <property type="entry name" value="FAD-bd_PCMH-like_sf"/>
</dbReference>
<name>A0A150JMP9_9EURY</name>
<dbReference type="InterPro" id="IPR016164">
    <property type="entry name" value="FAD-linked_Oxase-like_C"/>
</dbReference>
<evidence type="ECO:0000256" key="7">
    <source>
        <dbReference type="ARBA" id="ARBA00038897"/>
    </source>
</evidence>
<reference evidence="10 11" key="1">
    <citation type="journal article" date="2016" name="ISME J.">
        <title>Chasing the elusive Euryarchaeota class WSA2: genomes reveal a uniquely fastidious methyl-reducing methanogen.</title>
        <authorList>
            <person name="Nobu M.K."/>
            <person name="Narihiro T."/>
            <person name="Kuroda K."/>
            <person name="Mei R."/>
            <person name="Liu W.T."/>
        </authorList>
    </citation>
    <scope>NUCLEOTIDE SEQUENCE [LARGE SCALE GENOMIC DNA]</scope>
    <source>
        <strain evidence="9">ADurb1013_Bin02101</strain>
        <strain evidence="10">ADurb1213_Bin02801</strain>
    </source>
</reference>
<comment type="caution">
    <text evidence="10">The sequence shown here is derived from an EMBL/GenBank/DDBJ whole genome shotgun (WGS) entry which is preliminary data.</text>
</comment>
<comment type="similarity">
    <text evidence="2">Belongs to the FAD-binding oxidoreductase/transferase type 4 family.</text>
</comment>
<dbReference type="GO" id="GO:0004458">
    <property type="term" value="F:D-lactate dehydrogenase (cytochrome) activity"/>
    <property type="evidence" value="ECO:0007669"/>
    <property type="project" value="UniProtKB-EC"/>
</dbReference>
<dbReference type="GO" id="GO:0008720">
    <property type="term" value="F:D-lactate dehydrogenase (NAD+) activity"/>
    <property type="evidence" value="ECO:0007669"/>
    <property type="project" value="TreeGrafter"/>
</dbReference>
<dbReference type="EMBL" id="LNJE01000002">
    <property type="protein sequence ID" value="KYC58509.1"/>
    <property type="molecule type" value="Genomic_DNA"/>
</dbReference>
<organism evidence="10">
    <name type="scientific">Candidatus Methanofastidiosum methylothiophilum</name>
    <dbReference type="NCBI Taxonomy" id="1705564"/>
    <lineage>
        <taxon>Archaea</taxon>
        <taxon>Methanobacteriati</taxon>
        <taxon>Methanobacteriota</taxon>
        <taxon>Stenosarchaea group</taxon>
        <taxon>Candidatus Methanofastidiosia</taxon>
        <taxon>Candidatus Methanofastidiosales</taxon>
        <taxon>Candidatus Methanofastidiosaceae</taxon>
        <taxon>Candidatus Methanofastidiosum</taxon>
    </lineage>
</organism>
<evidence type="ECO:0000256" key="1">
    <source>
        <dbReference type="ARBA" id="ARBA00001974"/>
    </source>
</evidence>
<dbReference type="GO" id="GO:0071949">
    <property type="term" value="F:FAD binding"/>
    <property type="evidence" value="ECO:0007669"/>
    <property type="project" value="InterPro"/>
</dbReference>
<dbReference type="Gene3D" id="1.10.45.10">
    <property type="entry name" value="Vanillyl-alcohol Oxidase, Chain A, domain 4"/>
    <property type="match status" value="1"/>
</dbReference>
<dbReference type="Gene3D" id="3.30.465.10">
    <property type="match status" value="1"/>
</dbReference>
<keyword evidence="5" id="KW-0809">Transit peptide</keyword>
<dbReference type="InterPro" id="IPR016166">
    <property type="entry name" value="FAD-bd_PCMH"/>
</dbReference>
<dbReference type="InterPro" id="IPR004113">
    <property type="entry name" value="FAD-bd_oxidored_4_C"/>
</dbReference>
<protein>
    <recommendedName>
        <fullName evidence="7">D-lactate dehydrogenase (cytochrome)</fullName>
        <ecNumber evidence="7">1.1.2.4</ecNumber>
    </recommendedName>
</protein>
<dbReference type="InterPro" id="IPR006094">
    <property type="entry name" value="Oxid_FAD_bind_N"/>
</dbReference>
<comment type="cofactor">
    <cofactor evidence="1">
        <name>FAD</name>
        <dbReference type="ChEBI" id="CHEBI:57692"/>
    </cofactor>
</comment>
<evidence type="ECO:0000256" key="4">
    <source>
        <dbReference type="ARBA" id="ARBA00022827"/>
    </source>
</evidence>
<gene>
    <name evidence="9" type="ORF">AN188_00108</name>
    <name evidence="10" type="ORF">APG09_00256</name>
</gene>
<accession>A0A150JMP9</accession>
<dbReference type="InterPro" id="IPR016169">
    <property type="entry name" value="FAD-bd_PCMH_sub2"/>
</dbReference>
<evidence type="ECO:0000256" key="2">
    <source>
        <dbReference type="ARBA" id="ARBA00008000"/>
    </source>
</evidence>
<evidence type="ECO:0000313" key="9">
    <source>
        <dbReference type="EMBL" id="KYC55456.1"/>
    </source>
</evidence>
<dbReference type="Proteomes" id="UP000092420">
    <property type="component" value="Unassembled WGS sequence"/>
</dbReference>
<evidence type="ECO:0000313" key="10">
    <source>
        <dbReference type="EMBL" id="KYC58509.1"/>
    </source>
</evidence>
<dbReference type="PANTHER" id="PTHR11748">
    <property type="entry name" value="D-LACTATE DEHYDROGENASE"/>
    <property type="match status" value="1"/>
</dbReference>
<dbReference type="Pfam" id="PF02913">
    <property type="entry name" value="FAD-oxidase_C"/>
    <property type="match status" value="1"/>
</dbReference>
<accession>A0A150JK32</accession>
<evidence type="ECO:0000313" key="11">
    <source>
        <dbReference type="Proteomes" id="UP000092420"/>
    </source>
</evidence>
<dbReference type="InterPro" id="IPR016171">
    <property type="entry name" value="Vanillyl_alc_oxidase_C-sub2"/>
</dbReference>
<proteinExistence type="inferred from homology"/>
<sequence>MVLSDDNRIRQSNFKPYLINPGGIFLDKKERIYKTLSQIVGDEKWVSNSPVDCWAYSYDMTYKRPQMPNYVVLPKTPEEIQSILRLANAEKIPVVPFTAGTNIGGLCVPEQGGILMDLKRMDEILEINEEVRFAVIEPGVSQAQFAQELFKRGYRFGWPVGPPSASVLACAIHHGIGGMSGRYGLNSNHITGMEVVRPTGEILMCGSPAIRRDSWQSCMPLPRFDGLFTGTLGTTGVVTKLGVFIPPVPDYVHIGTFAAENLTDMEKFMRTFSKYEYADDLTAISWWLSQVPIPYPYVEKPKGAPEWTGYTVLYAFTEKELENKIDVFNKVIKDLGKQGNTIKSTDVPEESKRGRTQLPSQIVGSTKNYCKMGGGGIAWPGTFTPSNRWVAVYNLWKEIYTKKAKIPLSPSTRVTMYRGCHYGMLRIMTPFPRDRPEEEANAAWCVREAAKVLIDAGGIPYKPPTDFAREINKRADPGWIDLICDIKDMLDPNGIMNPGKWGVR</sequence>
<dbReference type="SUPFAM" id="SSF56176">
    <property type="entry name" value="FAD-binding/transporter-associated domain-like"/>
    <property type="match status" value="1"/>
</dbReference>
<dbReference type="PROSITE" id="PS51387">
    <property type="entry name" value="FAD_PCMH"/>
    <property type="match status" value="1"/>
</dbReference>
<dbReference type="AlphaFoldDB" id="A0A150JMP9"/>
<evidence type="ECO:0000259" key="8">
    <source>
        <dbReference type="PROSITE" id="PS51387"/>
    </source>
</evidence>
<dbReference type="PANTHER" id="PTHR11748:SF111">
    <property type="entry name" value="D-LACTATE DEHYDROGENASE, MITOCHONDRIAL-RELATED"/>
    <property type="match status" value="1"/>
</dbReference>
<keyword evidence="4" id="KW-0274">FAD</keyword>
<evidence type="ECO:0000256" key="6">
    <source>
        <dbReference type="ARBA" id="ARBA00023002"/>
    </source>
</evidence>
<evidence type="ECO:0000256" key="5">
    <source>
        <dbReference type="ARBA" id="ARBA00022946"/>
    </source>
</evidence>
<feature type="domain" description="FAD-binding PCMH-type" evidence="8">
    <location>
        <begin position="63"/>
        <end position="248"/>
    </location>
</feature>